<evidence type="ECO:0000256" key="1">
    <source>
        <dbReference type="ARBA" id="ARBA00022617"/>
    </source>
</evidence>
<dbReference type="PANTHER" id="PTHR35008:SF4">
    <property type="entry name" value="BLL4482 PROTEIN"/>
    <property type="match status" value="1"/>
</dbReference>
<keyword evidence="8" id="KW-1185">Reference proteome</keyword>
<evidence type="ECO:0000256" key="2">
    <source>
        <dbReference type="ARBA" id="ARBA00022723"/>
    </source>
</evidence>
<comment type="caution">
    <text evidence="7">The sequence shown here is derived from an EMBL/GenBank/DDBJ whole genome shotgun (WGS) entry which is preliminary data.</text>
</comment>
<dbReference type="RefSeq" id="WP_193193317.1">
    <property type="nucleotide sequence ID" value="NZ_JACZFR010000044.1"/>
</dbReference>
<feature type="signal peptide" evidence="5">
    <location>
        <begin position="1"/>
        <end position="19"/>
    </location>
</feature>
<protein>
    <submittedName>
        <fullName evidence="7">C-type cytochrome</fullName>
    </submittedName>
</protein>
<dbReference type="Proteomes" id="UP001596425">
    <property type="component" value="Unassembled WGS sequence"/>
</dbReference>
<dbReference type="PANTHER" id="PTHR35008">
    <property type="entry name" value="BLL4482 PROTEIN-RELATED"/>
    <property type="match status" value="1"/>
</dbReference>
<feature type="chain" id="PRO_5045103350" evidence="5">
    <location>
        <begin position="20"/>
        <end position="407"/>
    </location>
</feature>
<evidence type="ECO:0000259" key="6">
    <source>
        <dbReference type="PROSITE" id="PS51007"/>
    </source>
</evidence>
<dbReference type="EMBL" id="JBHSVR010000001">
    <property type="protein sequence ID" value="MFC6635216.1"/>
    <property type="molecule type" value="Genomic_DNA"/>
</dbReference>
<keyword evidence="1 4" id="KW-0349">Heme</keyword>
<keyword evidence="5" id="KW-0732">Signal</keyword>
<name>A0ABW1YRN0_9GAMM</name>
<reference evidence="8" key="1">
    <citation type="journal article" date="2019" name="Int. J. Syst. Evol. Microbiol.">
        <title>The Global Catalogue of Microorganisms (GCM) 10K type strain sequencing project: providing services to taxonomists for standard genome sequencing and annotation.</title>
        <authorList>
            <consortium name="The Broad Institute Genomics Platform"/>
            <consortium name="The Broad Institute Genome Sequencing Center for Infectious Disease"/>
            <person name="Wu L."/>
            <person name="Ma J."/>
        </authorList>
    </citation>
    <scope>NUCLEOTIDE SEQUENCE [LARGE SCALE GENOMIC DNA]</scope>
    <source>
        <strain evidence="8">CGMCC 1.13718</strain>
    </source>
</reference>
<organism evidence="7 8">
    <name type="scientific">Microbulbifer taiwanensis</name>
    <dbReference type="NCBI Taxonomy" id="986746"/>
    <lineage>
        <taxon>Bacteria</taxon>
        <taxon>Pseudomonadati</taxon>
        <taxon>Pseudomonadota</taxon>
        <taxon>Gammaproteobacteria</taxon>
        <taxon>Cellvibrionales</taxon>
        <taxon>Microbulbiferaceae</taxon>
        <taxon>Microbulbifer</taxon>
    </lineage>
</organism>
<keyword evidence="3 4" id="KW-0408">Iron</keyword>
<evidence type="ECO:0000256" key="5">
    <source>
        <dbReference type="SAM" id="SignalP"/>
    </source>
</evidence>
<proteinExistence type="predicted"/>
<dbReference type="Gene3D" id="1.10.760.10">
    <property type="entry name" value="Cytochrome c-like domain"/>
    <property type="match status" value="2"/>
</dbReference>
<feature type="domain" description="Cytochrome c" evidence="6">
    <location>
        <begin position="287"/>
        <end position="378"/>
    </location>
</feature>
<evidence type="ECO:0000256" key="4">
    <source>
        <dbReference type="PROSITE-ProRule" id="PRU00433"/>
    </source>
</evidence>
<sequence>MHRIIVALAALLLGQTVAAQTSYEKGRYLAAAADCVACHTAVNGRPFIGGRPFHTPFGTLYSTNITPDEKTGIGNYTLADFRASMHRGKGVHGNLYPAMPYTSYYLVSEEDIEALYDYFMQLPPVEYTAPRNQLMFPANLRFGLTFWNWIFFDREPLAQPQGKSPEWQRGNYLVNALGHCGECHTPRNFAQAMRRDRHFAGNLLEGWDAVDIRPRALLRQGWDREHLRQLFTTGASDRGTAFGEMFRVVEHSLSHLSGDDINAIITYLLDGSDETSRVEGQPELAAERYAQGRADFVAYCAGCHGREGRGIVLDFAPPMDGNAGIRGQSPYNTIAVILRGLPAQRMDRNNARAGMQGFHRELDDARVAALVNFMRTAWGGSKDEVKVQEVAEIRHQLQEHGYLEAAQ</sequence>
<dbReference type="InterPro" id="IPR014353">
    <property type="entry name" value="Membr-bd_ADH_cyt_c"/>
</dbReference>
<dbReference type="InterPro" id="IPR051459">
    <property type="entry name" value="Cytochrome_c-type_DH"/>
</dbReference>
<dbReference type="SUPFAM" id="SSF46626">
    <property type="entry name" value="Cytochrome c"/>
    <property type="match status" value="3"/>
</dbReference>
<dbReference type="PIRSF" id="PIRSF000018">
    <property type="entry name" value="Mb_ADH_cyt_c"/>
    <property type="match status" value="1"/>
</dbReference>
<dbReference type="PROSITE" id="PS51007">
    <property type="entry name" value="CYTC"/>
    <property type="match status" value="2"/>
</dbReference>
<gene>
    <name evidence="7" type="ORF">ACFQBM_18175</name>
</gene>
<dbReference type="InterPro" id="IPR009056">
    <property type="entry name" value="Cyt_c-like_dom"/>
</dbReference>
<evidence type="ECO:0000313" key="7">
    <source>
        <dbReference type="EMBL" id="MFC6635216.1"/>
    </source>
</evidence>
<dbReference type="Pfam" id="PF00034">
    <property type="entry name" value="Cytochrom_C"/>
    <property type="match status" value="1"/>
</dbReference>
<keyword evidence="2 4" id="KW-0479">Metal-binding</keyword>
<dbReference type="InterPro" id="IPR036909">
    <property type="entry name" value="Cyt_c-like_dom_sf"/>
</dbReference>
<accession>A0ABW1YRN0</accession>
<feature type="domain" description="Cytochrome c" evidence="6">
    <location>
        <begin position="21"/>
        <end position="123"/>
    </location>
</feature>
<evidence type="ECO:0000256" key="3">
    <source>
        <dbReference type="ARBA" id="ARBA00023004"/>
    </source>
</evidence>
<evidence type="ECO:0000313" key="8">
    <source>
        <dbReference type="Proteomes" id="UP001596425"/>
    </source>
</evidence>